<dbReference type="Proteomes" id="UP000220605">
    <property type="component" value="Unassembled WGS sequence"/>
</dbReference>
<reference evidence="2" key="1">
    <citation type="submission" date="2016-07" db="EMBL/GenBank/DDBJ databases">
        <authorList>
            <consortium name="Pathogen Informatics"/>
        </authorList>
    </citation>
    <scope>NUCLEOTIDE SEQUENCE</scope>
</reference>
<proteinExistence type="predicted"/>
<dbReference type="AlphaFoldDB" id="A0A565A6G8"/>
<dbReference type="VEuPathDB" id="PlasmoDB:PVPAM_050009200"/>
<feature type="transmembrane region" description="Helical" evidence="1">
    <location>
        <begin position="12"/>
        <end position="37"/>
    </location>
</feature>
<dbReference type="EMBL" id="FLZR02000005">
    <property type="protein sequence ID" value="VUZ99545.1"/>
    <property type="molecule type" value="Genomic_DNA"/>
</dbReference>
<keyword evidence="1" id="KW-1133">Transmembrane helix</keyword>
<name>A0A565A6G8_PLAVI</name>
<protein>
    <recommendedName>
        <fullName evidence="3">Variable surface protein Vir35</fullName>
    </recommendedName>
</protein>
<evidence type="ECO:0000256" key="1">
    <source>
        <dbReference type="SAM" id="Phobius"/>
    </source>
</evidence>
<evidence type="ECO:0000313" key="2">
    <source>
        <dbReference type="EMBL" id="VUZ99545.1"/>
    </source>
</evidence>
<dbReference type="Pfam" id="PF12420">
    <property type="entry name" value="DUF3671"/>
    <property type="match status" value="1"/>
</dbReference>
<feature type="transmembrane region" description="Helical" evidence="1">
    <location>
        <begin position="43"/>
        <end position="63"/>
    </location>
</feature>
<gene>
    <name evidence="2" type="ORF">PVP01_0002600</name>
</gene>
<dbReference type="VEuPathDB" id="PlasmoDB:PVX_178275"/>
<evidence type="ECO:0008006" key="3">
    <source>
        <dbReference type="Google" id="ProtNLM"/>
    </source>
</evidence>
<keyword evidence="1" id="KW-0812">Transmembrane</keyword>
<sequence length="316" mass="38138">MGMLRNYNIRKNVNFTIILKKFTFFFLFCNFFCSFIRCYRYVVNFFIVYICCFYYKLIFFGFLQSPYSKSLEYMYKHDRALNTKTNRLLARHAQLRELDRTRLREKLSDRSQYTEKRNTSDNITDYSHIKRNESNYIDVYMKNYKNRYGKKKGLSKLDCYYENKVFRKFCDISDIGKKMKYDEKRSKRFFLKKYGLGLILFTLIPALGLIFPMLFGISGSKIQSIIGFCTDNNHFNSDKQHKAGTYSTCNYKWLYDNEDLIIKVSYFPVIFSYIMVIIVISVVFYILIKLIKYERLKSGKGKMSVKEYYRFCKDIF</sequence>
<feature type="transmembrane region" description="Helical" evidence="1">
    <location>
        <begin position="266"/>
        <end position="288"/>
    </location>
</feature>
<dbReference type="VEuPathDB" id="PlasmoDB:PVP01_0002600"/>
<keyword evidence="1" id="KW-0472">Membrane</keyword>
<dbReference type="VEuPathDB" id="PlasmoDB:PVW1_000008000"/>
<feature type="transmembrane region" description="Helical" evidence="1">
    <location>
        <begin position="194"/>
        <end position="215"/>
    </location>
</feature>
<accession>A0A565A6G8</accession>
<organism evidence="2">
    <name type="scientific">Plasmodium vivax</name>
    <name type="common">malaria parasite P. vivax</name>
    <dbReference type="NCBI Taxonomy" id="5855"/>
    <lineage>
        <taxon>Eukaryota</taxon>
        <taxon>Sar</taxon>
        <taxon>Alveolata</taxon>
        <taxon>Apicomplexa</taxon>
        <taxon>Aconoidasida</taxon>
        <taxon>Haemosporida</taxon>
        <taxon>Plasmodiidae</taxon>
        <taxon>Plasmodium</taxon>
        <taxon>Plasmodium (Plasmodium)</taxon>
    </lineage>
</organism>
<dbReference type="InterPro" id="IPR022139">
    <property type="entry name" value="Fam-L/Fam-M-like_plasmodium"/>
</dbReference>